<keyword evidence="3 5" id="KW-1133">Transmembrane helix</keyword>
<dbReference type="GO" id="GO:0016020">
    <property type="term" value="C:membrane"/>
    <property type="evidence" value="ECO:0007669"/>
    <property type="project" value="UniProtKB-SubCell"/>
</dbReference>
<accession>A0A9W4MJM1</accession>
<dbReference type="AlphaFoldDB" id="A0A9W4MJM1"/>
<comment type="subcellular location">
    <subcellularLocation>
        <location evidence="1">Membrane</location>
        <topology evidence="1">Multi-pass membrane protein</topology>
    </subcellularLocation>
</comment>
<protein>
    <recommendedName>
        <fullName evidence="8">RTA1 like protein</fullName>
    </recommendedName>
</protein>
<evidence type="ECO:0000256" key="2">
    <source>
        <dbReference type="ARBA" id="ARBA00022692"/>
    </source>
</evidence>
<dbReference type="Proteomes" id="UP001153618">
    <property type="component" value="Unassembled WGS sequence"/>
</dbReference>
<feature type="transmembrane region" description="Helical" evidence="5">
    <location>
        <begin position="116"/>
        <end position="134"/>
    </location>
</feature>
<evidence type="ECO:0000256" key="3">
    <source>
        <dbReference type="ARBA" id="ARBA00022989"/>
    </source>
</evidence>
<dbReference type="OrthoDB" id="3358017at2759"/>
<evidence type="ECO:0000256" key="1">
    <source>
        <dbReference type="ARBA" id="ARBA00004141"/>
    </source>
</evidence>
<evidence type="ECO:0000313" key="7">
    <source>
        <dbReference type="Proteomes" id="UP001153618"/>
    </source>
</evidence>
<dbReference type="PANTHER" id="PTHR31465">
    <property type="entry name" value="PROTEIN RTA1-RELATED"/>
    <property type="match status" value="1"/>
</dbReference>
<feature type="transmembrane region" description="Helical" evidence="5">
    <location>
        <begin position="154"/>
        <end position="175"/>
    </location>
</feature>
<name>A0A9W4MJM1_PENOL</name>
<dbReference type="PANTHER" id="PTHR31465:SF1">
    <property type="entry name" value="PROTEIN RTA1-RELATED"/>
    <property type="match status" value="1"/>
</dbReference>
<gene>
    <name evidence="6" type="ORF">POLS_LOCUS985</name>
</gene>
<evidence type="ECO:0000256" key="5">
    <source>
        <dbReference type="SAM" id="Phobius"/>
    </source>
</evidence>
<keyword evidence="7" id="KW-1185">Reference proteome</keyword>
<feature type="transmembrane region" description="Helical" evidence="5">
    <location>
        <begin position="74"/>
        <end position="96"/>
    </location>
</feature>
<feature type="transmembrane region" description="Helical" evidence="5">
    <location>
        <begin position="12"/>
        <end position="31"/>
    </location>
</feature>
<feature type="transmembrane region" description="Helical" evidence="5">
    <location>
        <begin position="196"/>
        <end position="214"/>
    </location>
</feature>
<proteinExistence type="predicted"/>
<dbReference type="InterPro" id="IPR007568">
    <property type="entry name" value="RTA1"/>
</dbReference>
<organism evidence="6 7">
    <name type="scientific">Penicillium olsonii</name>
    <dbReference type="NCBI Taxonomy" id="99116"/>
    <lineage>
        <taxon>Eukaryota</taxon>
        <taxon>Fungi</taxon>
        <taxon>Dikarya</taxon>
        <taxon>Ascomycota</taxon>
        <taxon>Pezizomycotina</taxon>
        <taxon>Eurotiomycetes</taxon>
        <taxon>Eurotiomycetidae</taxon>
        <taxon>Eurotiales</taxon>
        <taxon>Aspergillaceae</taxon>
        <taxon>Penicillium</taxon>
    </lineage>
</organism>
<feature type="transmembrane region" description="Helical" evidence="5">
    <location>
        <begin position="234"/>
        <end position="255"/>
    </location>
</feature>
<reference evidence="6" key="1">
    <citation type="submission" date="2021-07" db="EMBL/GenBank/DDBJ databases">
        <authorList>
            <person name="Branca A.L. A."/>
        </authorList>
    </citation>
    <scope>NUCLEOTIDE SEQUENCE</scope>
</reference>
<feature type="transmembrane region" description="Helical" evidence="5">
    <location>
        <begin position="43"/>
        <end position="62"/>
    </location>
</feature>
<comment type="caution">
    <text evidence="6">The sequence shown here is derived from an EMBL/GenBank/DDBJ whole genome shotgun (WGS) entry which is preliminary data.</text>
</comment>
<keyword evidence="2 5" id="KW-0812">Transmembrane</keyword>
<evidence type="ECO:0000256" key="4">
    <source>
        <dbReference type="ARBA" id="ARBA00023136"/>
    </source>
</evidence>
<dbReference type="EMBL" id="CAJVOS010000009">
    <property type="protein sequence ID" value="CAG7969865.1"/>
    <property type="molecule type" value="Genomic_DNA"/>
</dbReference>
<dbReference type="Pfam" id="PF04479">
    <property type="entry name" value="RTA1"/>
    <property type="match status" value="1"/>
</dbReference>
<sequence>MASDPKNLYGYVPSNIASIAVAIIFLILTLLHLWRIIATRQWFGMATVVGGVFEVIGLAARAVSHHDVASTGPYIIQVLLILLAPIIFSAAVYMFLGRLIRASGYPQLSFIRINWLTKLFVCGDIICFLIQGSGAGKLVNAHKSSEITSAQNTVLGGLGLQVFFFCIFLLCAIVFHKRVSKPHVARNLDPSLRLSMTLYSLYFCSVLIIIRNIYRLIEYKTGQSGYLQMNEWPAYVFDIALMAILMMVSLFWYLANTKARTSETLPLDDCHSEA</sequence>
<keyword evidence="4 5" id="KW-0472">Membrane</keyword>
<evidence type="ECO:0008006" key="8">
    <source>
        <dbReference type="Google" id="ProtNLM"/>
    </source>
</evidence>
<evidence type="ECO:0000313" key="6">
    <source>
        <dbReference type="EMBL" id="CAG7969865.1"/>
    </source>
</evidence>